<feature type="chain" id="PRO_5045833425" evidence="6">
    <location>
        <begin position="21"/>
        <end position="415"/>
    </location>
</feature>
<comment type="similarity">
    <text evidence="1 5">Belongs to the peptidase S8 family.</text>
</comment>
<dbReference type="Pfam" id="PF00082">
    <property type="entry name" value="Peptidase_S8"/>
    <property type="match status" value="1"/>
</dbReference>
<evidence type="ECO:0000313" key="8">
    <source>
        <dbReference type="EMBL" id="MBD9356847.1"/>
    </source>
</evidence>
<dbReference type="PANTHER" id="PTHR43806">
    <property type="entry name" value="PEPTIDASE S8"/>
    <property type="match status" value="1"/>
</dbReference>
<evidence type="ECO:0000256" key="5">
    <source>
        <dbReference type="PROSITE-ProRule" id="PRU01240"/>
    </source>
</evidence>
<comment type="caution">
    <text evidence="8">The sequence shown here is derived from an EMBL/GenBank/DDBJ whole genome shotgun (WGS) entry which is preliminary data.</text>
</comment>
<evidence type="ECO:0000256" key="4">
    <source>
        <dbReference type="ARBA" id="ARBA00022825"/>
    </source>
</evidence>
<proteinExistence type="inferred from homology"/>
<dbReference type="SUPFAM" id="SSF52743">
    <property type="entry name" value="Subtilisin-like"/>
    <property type="match status" value="1"/>
</dbReference>
<keyword evidence="9" id="KW-1185">Reference proteome</keyword>
<dbReference type="RefSeq" id="WP_192375165.1">
    <property type="nucleotide sequence ID" value="NZ_CAJHIV010000001.1"/>
</dbReference>
<dbReference type="PROSITE" id="PS00137">
    <property type="entry name" value="SUBTILASE_HIS"/>
    <property type="match status" value="1"/>
</dbReference>
<dbReference type="PANTHER" id="PTHR43806:SF11">
    <property type="entry name" value="CEREVISIN-RELATED"/>
    <property type="match status" value="1"/>
</dbReference>
<dbReference type="PROSITE" id="PS51257">
    <property type="entry name" value="PROKAR_LIPOPROTEIN"/>
    <property type="match status" value="1"/>
</dbReference>
<keyword evidence="2 5" id="KW-0645">Protease</keyword>
<dbReference type="PROSITE" id="PS51892">
    <property type="entry name" value="SUBTILASE"/>
    <property type="match status" value="1"/>
</dbReference>
<protein>
    <submittedName>
        <fullName evidence="8">S8 family serine peptidase</fullName>
    </submittedName>
</protein>
<dbReference type="Proteomes" id="UP000652176">
    <property type="component" value="Unassembled WGS sequence"/>
</dbReference>
<organism evidence="8 9">
    <name type="scientific">Methylomonas albis</name>
    <dbReference type="NCBI Taxonomy" id="1854563"/>
    <lineage>
        <taxon>Bacteria</taxon>
        <taxon>Pseudomonadati</taxon>
        <taxon>Pseudomonadota</taxon>
        <taxon>Gammaproteobacteria</taxon>
        <taxon>Methylococcales</taxon>
        <taxon>Methylococcaceae</taxon>
        <taxon>Methylomonas</taxon>
    </lineage>
</organism>
<evidence type="ECO:0000256" key="3">
    <source>
        <dbReference type="ARBA" id="ARBA00022801"/>
    </source>
</evidence>
<keyword evidence="3 5" id="KW-0378">Hydrolase</keyword>
<feature type="signal peptide" evidence="6">
    <location>
        <begin position="1"/>
        <end position="20"/>
    </location>
</feature>
<dbReference type="InterPro" id="IPR023827">
    <property type="entry name" value="Peptidase_S8_Asp-AS"/>
</dbReference>
<feature type="active site" description="Charge relay system" evidence="5">
    <location>
        <position position="215"/>
    </location>
</feature>
<dbReference type="InterPro" id="IPR022398">
    <property type="entry name" value="Peptidase_S8_His-AS"/>
</dbReference>
<evidence type="ECO:0000256" key="2">
    <source>
        <dbReference type="ARBA" id="ARBA00022670"/>
    </source>
</evidence>
<feature type="domain" description="Peptidase S8/S53" evidence="7">
    <location>
        <begin position="173"/>
        <end position="398"/>
    </location>
</feature>
<keyword evidence="4 5" id="KW-0720">Serine protease</keyword>
<evidence type="ECO:0000256" key="6">
    <source>
        <dbReference type="SAM" id="SignalP"/>
    </source>
</evidence>
<gene>
    <name evidence="8" type="ORF">IE877_13325</name>
</gene>
<dbReference type="Gene3D" id="3.40.50.200">
    <property type="entry name" value="Peptidase S8/S53 domain"/>
    <property type="match status" value="1"/>
</dbReference>
<feature type="active site" description="Charge relay system" evidence="5">
    <location>
        <position position="363"/>
    </location>
</feature>
<name>A0ABR9D145_9GAMM</name>
<sequence>MKLARLYLFICLLGLVSACATTSDSDYSRLGDSKTAEERRLVVTFADRTINRELTANTLDGYRLRGQYGNSGWSEHIAQELAERHHLRFVAQWPVTMLGVSCVVYEVPDTLPVQQAIAELQQDRDVTSVQQMHSFQVLGKQAPPTQTYTDPYLHLQTGFNSLRIAELHRTTTGRGVRIAVIDTGVDTEHPDLQGRIKYSENTAPEPSDHNLADIHGTAVAGVLSAHPNNGIGIVGIAPEAEILAFRACWPEKPNAVAAHCNSFTLALALNQAMRMNSHIINMSLSGPEDNLVQHLIEKALDKGIIVVAAVPSRNQAGGFPANIAGVIAVGQENDDKRQQIIAPGKDILTTVPHQAYDFMNGSSFSAPHVAGMAALLLQLHPDWKTADIKRRLGNDASTANLLDSNTALASPEHTR</sequence>
<dbReference type="PRINTS" id="PR00723">
    <property type="entry name" value="SUBTILISIN"/>
</dbReference>
<keyword evidence="6" id="KW-0732">Signal</keyword>
<dbReference type="EMBL" id="JACXSS010000001">
    <property type="protein sequence ID" value="MBD9356847.1"/>
    <property type="molecule type" value="Genomic_DNA"/>
</dbReference>
<dbReference type="InterPro" id="IPR000209">
    <property type="entry name" value="Peptidase_S8/S53_dom"/>
</dbReference>
<evidence type="ECO:0000313" key="9">
    <source>
        <dbReference type="Proteomes" id="UP000652176"/>
    </source>
</evidence>
<accession>A0ABR9D145</accession>
<feature type="active site" description="Charge relay system" evidence="5">
    <location>
        <position position="182"/>
    </location>
</feature>
<dbReference type="InterPro" id="IPR015500">
    <property type="entry name" value="Peptidase_S8_subtilisin-rel"/>
</dbReference>
<reference evidence="8 9" key="1">
    <citation type="submission" date="2020-09" db="EMBL/GenBank/DDBJ databases">
        <title>Methylomonas albis sp. nov. and Methylomonas fluvii sp. nov.: Two cold-adapted methanotrophs from the River Elbe and an amended description of Methylovulum psychrotolerans strain Eb1.</title>
        <authorList>
            <person name="Bussmann I.K."/>
            <person name="Klings K.-W."/>
            <person name="Warnstedt J."/>
            <person name="Hoppert M."/>
            <person name="Saborowski A."/>
            <person name="Horn F."/>
            <person name="Liebner S."/>
        </authorList>
    </citation>
    <scope>NUCLEOTIDE SEQUENCE [LARGE SCALE GENOMIC DNA]</scope>
    <source>
        <strain evidence="8 9">EbA</strain>
    </source>
</reference>
<dbReference type="PROSITE" id="PS00136">
    <property type="entry name" value="SUBTILASE_ASP"/>
    <property type="match status" value="1"/>
</dbReference>
<evidence type="ECO:0000256" key="1">
    <source>
        <dbReference type="ARBA" id="ARBA00011073"/>
    </source>
</evidence>
<evidence type="ECO:0000259" key="7">
    <source>
        <dbReference type="Pfam" id="PF00082"/>
    </source>
</evidence>
<dbReference type="InterPro" id="IPR050131">
    <property type="entry name" value="Peptidase_S8_subtilisin-like"/>
</dbReference>
<dbReference type="InterPro" id="IPR036852">
    <property type="entry name" value="Peptidase_S8/S53_dom_sf"/>
</dbReference>